<organism evidence="1 2">
    <name type="scientific">Phytomonospora endophytica</name>
    <dbReference type="NCBI Taxonomy" id="714109"/>
    <lineage>
        <taxon>Bacteria</taxon>
        <taxon>Bacillati</taxon>
        <taxon>Actinomycetota</taxon>
        <taxon>Actinomycetes</taxon>
        <taxon>Micromonosporales</taxon>
        <taxon>Micromonosporaceae</taxon>
        <taxon>Phytomonospora</taxon>
    </lineage>
</organism>
<dbReference type="SUPFAM" id="SSF109854">
    <property type="entry name" value="DinB/YfiT-like putative metalloenzymes"/>
    <property type="match status" value="1"/>
</dbReference>
<dbReference type="RefSeq" id="WP_184788161.1">
    <property type="nucleotide sequence ID" value="NZ_BONT01000004.1"/>
</dbReference>
<dbReference type="Gene3D" id="1.20.120.450">
    <property type="entry name" value="dinb family like domain"/>
    <property type="match status" value="1"/>
</dbReference>
<gene>
    <name evidence="1" type="ORF">HNR73_003172</name>
</gene>
<name>A0A841FHU9_9ACTN</name>
<proteinExistence type="predicted"/>
<evidence type="ECO:0000313" key="1">
    <source>
        <dbReference type="EMBL" id="MBB6035315.1"/>
    </source>
</evidence>
<evidence type="ECO:0000313" key="2">
    <source>
        <dbReference type="Proteomes" id="UP000548476"/>
    </source>
</evidence>
<dbReference type="Proteomes" id="UP000548476">
    <property type="component" value="Unassembled WGS sequence"/>
</dbReference>
<accession>A0A841FHU9</accession>
<keyword evidence="2" id="KW-1185">Reference proteome</keyword>
<reference evidence="1 2" key="1">
    <citation type="submission" date="2020-08" db="EMBL/GenBank/DDBJ databases">
        <title>Genomic Encyclopedia of Type Strains, Phase IV (KMG-IV): sequencing the most valuable type-strain genomes for metagenomic binning, comparative biology and taxonomic classification.</title>
        <authorList>
            <person name="Goeker M."/>
        </authorList>
    </citation>
    <scope>NUCLEOTIDE SEQUENCE [LARGE SCALE GENOMIC DNA]</scope>
    <source>
        <strain evidence="1 2">YIM 65646</strain>
    </source>
</reference>
<protein>
    <submittedName>
        <fullName evidence="1">Uncharacterized protein (TIGR03083 family)</fullName>
    </submittedName>
</protein>
<sequence>MTPSTTYRTIRHRMIERVSTLDAEARAKAVPALPGWSVHDTYAHLTGICTDVLTGRLTTMAKPEWTAGQVADRAGLSLEDVCAEWAKAGPDMDAFLAAPGNERSHLLVQDAWQHEQDIAGALGMSTDRDAETCAWMAAFTLAHLGRRWPEDLPAVRVVADPVDRTLGTGPVAATLHTELYELARLVIGRRSRDQILALNWEGDPVPMLGSLHTFPMPVEALTD</sequence>
<dbReference type="EMBL" id="JACHGT010000006">
    <property type="protein sequence ID" value="MBB6035315.1"/>
    <property type="molecule type" value="Genomic_DNA"/>
</dbReference>
<dbReference type="InterPro" id="IPR034660">
    <property type="entry name" value="DinB/YfiT-like"/>
</dbReference>
<dbReference type="AlphaFoldDB" id="A0A841FHU9"/>
<comment type="caution">
    <text evidence="1">The sequence shown here is derived from an EMBL/GenBank/DDBJ whole genome shotgun (WGS) entry which is preliminary data.</text>
</comment>